<keyword evidence="1" id="KW-1185">Reference proteome</keyword>
<dbReference type="OrthoDB" id="2012683at2759"/>
<reference evidence="2" key="1">
    <citation type="submission" date="2025-08" db="UniProtKB">
        <authorList>
            <consortium name="RefSeq"/>
        </authorList>
    </citation>
    <scope>IDENTIFICATION</scope>
</reference>
<sequence>MAEMEEGAKKREEEPINCYRAGFLAFNSRATMSVFLQEIVGLHMKMVTETLINVAANGETRQKFVDSHSLKFLVPLMLFESKIKGGEPSIIQWATESNMVDLRRTIVETGSELNKCGNSNFPYEQAKISFSSSSILC</sequence>
<dbReference type="Gene3D" id="1.25.10.10">
    <property type="entry name" value="Leucine-rich Repeat Variant"/>
    <property type="match status" value="1"/>
</dbReference>
<organism evidence="1 2">
    <name type="scientific">Elaeis guineensis var. tenera</name>
    <name type="common">Oil palm</name>
    <dbReference type="NCBI Taxonomy" id="51953"/>
    <lineage>
        <taxon>Eukaryota</taxon>
        <taxon>Viridiplantae</taxon>
        <taxon>Streptophyta</taxon>
        <taxon>Embryophyta</taxon>
        <taxon>Tracheophyta</taxon>
        <taxon>Spermatophyta</taxon>
        <taxon>Magnoliopsida</taxon>
        <taxon>Liliopsida</taxon>
        <taxon>Arecaceae</taxon>
        <taxon>Arecoideae</taxon>
        <taxon>Cocoseae</taxon>
        <taxon>Elaeidinae</taxon>
        <taxon>Elaeis</taxon>
    </lineage>
</organism>
<accession>A0A6J0PNX2</accession>
<gene>
    <name evidence="2" type="primary">LOC105053583</name>
</gene>
<dbReference type="InParanoid" id="A0A6J0PNX2"/>
<dbReference type="Proteomes" id="UP000504607">
    <property type="component" value="Chromosome 11"/>
</dbReference>
<dbReference type="InterPro" id="IPR011989">
    <property type="entry name" value="ARM-like"/>
</dbReference>
<dbReference type="RefSeq" id="XP_019709071.1">
    <property type="nucleotide sequence ID" value="XM_019853512.2"/>
</dbReference>
<protein>
    <submittedName>
        <fullName evidence="2">Uncharacterized protein LOC105053583 isoform X1</fullName>
    </submittedName>
</protein>
<evidence type="ECO:0000313" key="2">
    <source>
        <dbReference type="RefSeq" id="XP_019709071.1"/>
    </source>
</evidence>
<proteinExistence type="predicted"/>
<evidence type="ECO:0000313" key="1">
    <source>
        <dbReference type="Proteomes" id="UP000504607"/>
    </source>
</evidence>
<name>A0A6J0PNX2_ELAGV</name>
<dbReference type="AlphaFoldDB" id="A0A6J0PNX2"/>